<dbReference type="GeneID" id="78274934"/>
<feature type="domain" description="SIS" evidence="5">
    <location>
        <begin position="125"/>
        <end position="265"/>
    </location>
</feature>
<dbReference type="InterPro" id="IPR047640">
    <property type="entry name" value="RpiR-like"/>
</dbReference>
<keyword evidence="2" id="KW-0238">DNA-binding</keyword>
<proteinExistence type="predicted"/>
<dbReference type="Proteomes" id="UP000186705">
    <property type="component" value="Unassembled WGS sequence"/>
</dbReference>
<dbReference type="InterPro" id="IPR035472">
    <property type="entry name" value="RpiR-like_SIS"/>
</dbReference>
<keyword evidence="1" id="KW-0805">Transcription regulation</keyword>
<comment type="caution">
    <text evidence="6">The sequence shown here is derived from an EMBL/GenBank/DDBJ whole genome shotgun (WGS) entry which is preliminary data.</text>
</comment>
<evidence type="ECO:0000259" key="4">
    <source>
        <dbReference type="PROSITE" id="PS51071"/>
    </source>
</evidence>
<evidence type="ECO:0000313" key="6">
    <source>
        <dbReference type="EMBL" id="OLU47394.1"/>
    </source>
</evidence>
<evidence type="ECO:0000256" key="2">
    <source>
        <dbReference type="ARBA" id="ARBA00023125"/>
    </source>
</evidence>
<sequence>MKKGLYRLEEYYKHQATESEKEVLRFMIHHPQETISIDIHTLAKTCFCSAATIVRICKKNGFSGFKELKVALGNDINFSKQLRQVNLEARSGKRIPDLVAQVLNANIAAIENIYNLLDFEELERIVGLLLESRFVYLYGIGASYLVAKDFQQKFERVNKRTFLYEDTHMQLMSATNLEPGDVAIIISYSGQTREILEVASNVKLCGGIVIAITKYGRNRLAAMSDHILYVPTIEKPLRIAASSSRVSQLSIVDIVYNTYVSMEKEKAMARIVSTNKLLEKETEEEV</sequence>
<dbReference type="InterPro" id="IPR046348">
    <property type="entry name" value="SIS_dom_sf"/>
</dbReference>
<evidence type="ECO:0000313" key="7">
    <source>
        <dbReference type="Proteomes" id="UP000186705"/>
    </source>
</evidence>
<dbReference type="InterPro" id="IPR036388">
    <property type="entry name" value="WH-like_DNA-bd_sf"/>
</dbReference>
<gene>
    <name evidence="6" type="ORF">BO225_03095</name>
</gene>
<protein>
    <recommendedName>
        <fullName evidence="8">RpiR family transcriptional regulator</fullName>
    </recommendedName>
</protein>
<keyword evidence="3" id="KW-0804">Transcription</keyword>
<name>A0A1U7NPA3_9FIRM</name>
<dbReference type="STRING" id="1862672.BO225_03095"/>
<dbReference type="EMBL" id="MPKA01000050">
    <property type="protein sequence ID" value="OLU47394.1"/>
    <property type="molecule type" value="Genomic_DNA"/>
</dbReference>
<dbReference type="GO" id="GO:1901135">
    <property type="term" value="P:carbohydrate derivative metabolic process"/>
    <property type="evidence" value="ECO:0007669"/>
    <property type="project" value="InterPro"/>
</dbReference>
<dbReference type="PROSITE" id="PS51464">
    <property type="entry name" value="SIS"/>
    <property type="match status" value="1"/>
</dbReference>
<dbReference type="RefSeq" id="WP_076340826.1">
    <property type="nucleotide sequence ID" value="NZ_CAPDDE010000010.1"/>
</dbReference>
<dbReference type="Pfam" id="PF01418">
    <property type="entry name" value="HTH_6"/>
    <property type="match status" value="1"/>
</dbReference>
<evidence type="ECO:0008006" key="8">
    <source>
        <dbReference type="Google" id="ProtNLM"/>
    </source>
</evidence>
<evidence type="ECO:0000259" key="5">
    <source>
        <dbReference type="PROSITE" id="PS51464"/>
    </source>
</evidence>
<dbReference type="InterPro" id="IPR000281">
    <property type="entry name" value="HTH_RpiR"/>
</dbReference>
<feature type="domain" description="HTH rpiR-type" evidence="4">
    <location>
        <begin position="3"/>
        <end position="79"/>
    </location>
</feature>
<dbReference type="GO" id="GO:0003700">
    <property type="term" value="F:DNA-binding transcription factor activity"/>
    <property type="evidence" value="ECO:0007669"/>
    <property type="project" value="InterPro"/>
</dbReference>
<dbReference type="CDD" id="cd05013">
    <property type="entry name" value="SIS_RpiR"/>
    <property type="match status" value="1"/>
</dbReference>
<dbReference type="Gene3D" id="1.10.10.10">
    <property type="entry name" value="Winged helix-like DNA-binding domain superfamily/Winged helix DNA-binding domain"/>
    <property type="match status" value="1"/>
</dbReference>
<dbReference type="GO" id="GO:0097367">
    <property type="term" value="F:carbohydrate derivative binding"/>
    <property type="evidence" value="ECO:0007669"/>
    <property type="project" value="InterPro"/>
</dbReference>
<accession>A0A1U7NPA3</accession>
<dbReference type="SUPFAM" id="SSF46689">
    <property type="entry name" value="Homeodomain-like"/>
    <property type="match status" value="1"/>
</dbReference>
<dbReference type="PANTHER" id="PTHR30514:SF1">
    <property type="entry name" value="HTH-TYPE TRANSCRIPTIONAL REGULATOR HEXR-RELATED"/>
    <property type="match status" value="1"/>
</dbReference>
<dbReference type="PANTHER" id="PTHR30514">
    <property type="entry name" value="GLUCOKINASE"/>
    <property type="match status" value="1"/>
</dbReference>
<reference evidence="6 7" key="1">
    <citation type="submission" date="2016-11" db="EMBL/GenBank/DDBJ databases">
        <title>Description of two novel members of the family Erysipelotrichaceae: Ileibacterium lipovorans gen. nov., sp. nov. and Dubosiella newyorkensis, gen. nov., sp. nov.</title>
        <authorList>
            <person name="Cox L.M."/>
            <person name="Sohn J."/>
            <person name="Tyrrell K.L."/>
            <person name="Citron D.M."/>
            <person name="Lawson P.A."/>
            <person name="Patel N.B."/>
            <person name="Iizumi T."/>
            <person name="Perez-Perez G.I."/>
            <person name="Goldstein E.J."/>
            <person name="Blaser M.J."/>
        </authorList>
    </citation>
    <scope>NUCLEOTIDE SEQUENCE [LARGE SCALE GENOMIC DNA]</scope>
    <source>
        <strain evidence="6 7">NYU-BL-A4</strain>
    </source>
</reference>
<dbReference type="Pfam" id="PF01380">
    <property type="entry name" value="SIS"/>
    <property type="match status" value="1"/>
</dbReference>
<dbReference type="AlphaFoldDB" id="A0A1U7NPA3"/>
<dbReference type="InterPro" id="IPR001347">
    <property type="entry name" value="SIS_dom"/>
</dbReference>
<dbReference type="OrthoDB" id="63027at2"/>
<organism evidence="6 7">
    <name type="scientific">Dubosiella newyorkensis</name>
    <dbReference type="NCBI Taxonomy" id="1862672"/>
    <lineage>
        <taxon>Bacteria</taxon>
        <taxon>Bacillati</taxon>
        <taxon>Bacillota</taxon>
        <taxon>Erysipelotrichia</taxon>
        <taxon>Erysipelotrichales</taxon>
        <taxon>Erysipelotrichaceae</taxon>
        <taxon>Dubosiella</taxon>
    </lineage>
</organism>
<dbReference type="SUPFAM" id="SSF53697">
    <property type="entry name" value="SIS domain"/>
    <property type="match status" value="1"/>
</dbReference>
<dbReference type="Gene3D" id="3.40.50.10490">
    <property type="entry name" value="Glucose-6-phosphate isomerase like protein, domain 1"/>
    <property type="match status" value="1"/>
</dbReference>
<dbReference type="PROSITE" id="PS51071">
    <property type="entry name" value="HTH_RPIR"/>
    <property type="match status" value="1"/>
</dbReference>
<dbReference type="InterPro" id="IPR009057">
    <property type="entry name" value="Homeodomain-like_sf"/>
</dbReference>
<evidence type="ECO:0000256" key="3">
    <source>
        <dbReference type="ARBA" id="ARBA00023163"/>
    </source>
</evidence>
<dbReference type="GO" id="GO:0003677">
    <property type="term" value="F:DNA binding"/>
    <property type="evidence" value="ECO:0007669"/>
    <property type="project" value="UniProtKB-KW"/>
</dbReference>
<evidence type="ECO:0000256" key="1">
    <source>
        <dbReference type="ARBA" id="ARBA00023015"/>
    </source>
</evidence>
<keyword evidence="7" id="KW-1185">Reference proteome</keyword>